<protein>
    <submittedName>
        <fullName evidence="7">DUF92 domain-containing protein</fullName>
    </submittedName>
</protein>
<dbReference type="Proteomes" id="UP000473278">
    <property type="component" value="Unassembled WGS sequence"/>
</dbReference>
<organism evidence="7 8">
    <name type="scientific">Halalkalibaculum roseum</name>
    <dbReference type="NCBI Taxonomy" id="2709311"/>
    <lineage>
        <taxon>Bacteria</taxon>
        <taxon>Pseudomonadati</taxon>
        <taxon>Balneolota</taxon>
        <taxon>Balneolia</taxon>
        <taxon>Balneolales</taxon>
        <taxon>Balneolaceae</taxon>
        <taxon>Halalkalibaculum</taxon>
    </lineage>
</organism>
<evidence type="ECO:0000256" key="5">
    <source>
        <dbReference type="ARBA" id="ARBA00023136"/>
    </source>
</evidence>
<feature type="transmembrane region" description="Helical" evidence="6">
    <location>
        <begin position="255"/>
        <end position="275"/>
    </location>
</feature>
<accession>A0A6M1STC7</accession>
<dbReference type="PANTHER" id="PTHR13353:SF5">
    <property type="entry name" value="TRANSMEMBRANE PROTEIN 19"/>
    <property type="match status" value="1"/>
</dbReference>
<feature type="transmembrane region" description="Helical" evidence="6">
    <location>
        <begin position="30"/>
        <end position="49"/>
    </location>
</feature>
<keyword evidence="8" id="KW-1185">Reference proteome</keyword>
<name>A0A6M1STC7_9BACT</name>
<evidence type="ECO:0000256" key="2">
    <source>
        <dbReference type="ARBA" id="ARBA00009012"/>
    </source>
</evidence>
<evidence type="ECO:0000256" key="6">
    <source>
        <dbReference type="SAM" id="Phobius"/>
    </source>
</evidence>
<evidence type="ECO:0000256" key="3">
    <source>
        <dbReference type="ARBA" id="ARBA00022692"/>
    </source>
</evidence>
<comment type="similarity">
    <text evidence="2">Belongs to the TMEM19 family.</text>
</comment>
<feature type="transmembrane region" description="Helical" evidence="6">
    <location>
        <begin position="55"/>
        <end position="81"/>
    </location>
</feature>
<comment type="subcellular location">
    <subcellularLocation>
        <location evidence="1">Membrane</location>
        <topology evidence="1">Multi-pass membrane protein</topology>
    </subcellularLocation>
</comment>
<feature type="transmembrane region" description="Helical" evidence="6">
    <location>
        <begin position="112"/>
        <end position="129"/>
    </location>
</feature>
<evidence type="ECO:0000256" key="1">
    <source>
        <dbReference type="ARBA" id="ARBA00004141"/>
    </source>
</evidence>
<dbReference type="GO" id="GO:0016020">
    <property type="term" value="C:membrane"/>
    <property type="evidence" value="ECO:0007669"/>
    <property type="project" value="UniProtKB-SubCell"/>
</dbReference>
<dbReference type="Pfam" id="PF01940">
    <property type="entry name" value="DUF92"/>
    <property type="match status" value="1"/>
</dbReference>
<gene>
    <name evidence="7" type="ORF">G3570_05875</name>
</gene>
<comment type="caution">
    <text evidence="7">The sequence shown here is derived from an EMBL/GenBank/DDBJ whole genome shotgun (WGS) entry which is preliminary data.</text>
</comment>
<dbReference type="InterPro" id="IPR002794">
    <property type="entry name" value="DUF92_TMEM19"/>
</dbReference>
<evidence type="ECO:0000313" key="7">
    <source>
        <dbReference type="EMBL" id="NGP76150.1"/>
    </source>
</evidence>
<dbReference type="PANTHER" id="PTHR13353">
    <property type="entry name" value="TRANSMEMBRANE PROTEIN 19"/>
    <property type="match status" value="1"/>
</dbReference>
<evidence type="ECO:0000256" key="4">
    <source>
        <dbReference type="ARBA" id="ARBA00022989"/>
    </source>
</evidence>
<evidence type="ECO:0000313" key="8">
    <source>
        <dbReference type="Proteomes" id="UP000473278"/>
    </source>
</evidence>
<keyword evidence="3 6" id="KW-0812">Transmembrane</keyword>
<keyword evidence="4 6" id="KW-1133">Transmembrane helix</keyword>
<keyword evidence="5 6" id="KW-0472">Membrane</keyword>
<dbReference type="AlphaFoldDB" id="A0A6M1STC7"/>
<feature type="transmembrane region" description="Helical" evidence="6">
    <location>
        <begin position="6"/>
        <end position="23"/>
    </location>
</feature>
<dbReference type="EMBL" id="JAALLT010000002">
    <property type="protein sequence ID" value="NGP76150.1"/>
    <property type="molecule type" value="Genomic_DNA"/>
</dbReference>
<reference evidence="7 8" key="1">
    <citation type="submission" date="2020-02" db="EMBL/GenBank/DDBJ databases">
        <title>Balneolaceae bacterium YR4-1, complete genome.</title>
        <authorList>
            <person name="Li Y."/>
            <person name="Wu S."/>
        </authorList>
    </citation>
    <scope>NUCLEOTIDE SEQUENCE [LARGE SCALE GENOMIC DNA]</scope>
    <source>
        <strain evidence="7 8">YR4-1</strain>
    </source>
</reference>
<sequence length="276" mass="29835">MDRKANYFFLLSLISVFVLEANAGEHIRIITGAILAVIFCAAAFLFRWLSLSGTYAAIISGTIVFGLGGISSTAILLAFFISSTLISKKYTRSLDETSHAYSEKIRRDGLQVWSNGFWFTLFLLLWFVFHNDAMLLGALGAIATATADTWATELGSRRFSSQTYLISGFSKVAPGTDGGISVPGTLAAMIGSLSISLISIYVFSLMGVLIIPILVAGFLGCLADSYFGAIFQQKEPAKNWPGILKGLNMKLDNNMINWISSGFGALIAIILKLILI</sequence>
<proteinExistence type="inferred from homology"/>